<name>A0A7S8E632_9CHLR</name>
<feature type="domain" description="Cell envelope-related transcriptional attenuator" evidence="3">
    <location>
        <begin position="190"/>
        <end position="359"/>
    </location>
</feature>
<dbReference type="KEGG" id="pmet:G4Y79_15075"/>
<dbReference type="AlphaFoldDB" id="A0A7S8E632"/>
<gene>
    <name evidence="4" type="ORF">G4Y79_15075</name>
</gene>
<dbReference type="Gene3D" id="3.40.630.190">
    <property type="entry name" value="LCP protein"/>
    <property type="match status" value="1"/>
</dbReference>
<keyword evidence="2" id="KW-0472">Membrane</keyword>
<dbReference type="InterPro" id="IPR050922">
    <property type="entry name" value="LytR/CpsA/Psr_CW_biosynth"/>
</dbReference>
<dbReference type="RefSeq" id="WP_195169098.1">
    <property type="nucleotide sequence ID" value="NZ_CP062983.1"/>
</dbReference>
<evidence type="ECO:0000313" key="4">
    <source>
        <dbReference type="EMBL" id="QPC81025.1"/>
    </source>
</evidence>
<evidence type="ECO:0000313" key="5">
    <source>
        <dbReference type="Proteomes" id="UP000594468"/>
    </source>
</evidence>
<evidence type="ECO:0000256" key="1">
    <source>
        <dbReference type="ARBA" id="ARBA00006068"/>
    </source>
</evidence>
<keyword evidence="5" id="KW-1185">Reference proteome</keyword>
<evidence type="ECO:0000256" key="2">
    <source>
        <dbReference type="SAM" id="Phobius"/>
    </source>
</evidence>
<reference evidence="4 5" key="1">
    <citation type="submission" date="2020-02" db="EMBL/GenBank/DDBJ databases">
        <authorList>
            <person name="Zheng R.K."/>
            <person name="Sun C.M."/>
        </authorList>
    </citation>
    <scope>NUCLEOTIDE SEQUENCE [LARGE SCALE GENOMIC DNA]</scope>
    <source>
        <strain evidence="5">rifampicinis</strain>
    </source>
</reference>
<protein>
    <submittedName>
        <fullName evidence="4">LCP family protein</fullName>
    </submittedName>
</protein>
<sequence length="559" mass="61614">MQIVCEEYDGNAMIAEESRRQSRFGCALSFLIFRLVPLILVVAIVWTGWQVLAAVNTTAAQSGRFEERQDDYVATATALAVPGVAQSDRSYAQLVQFATNTPEADLVEPTAVPDTPVAAPTQSADIPTLSAETIEIDLPDFVAPSSADEGMEIAGTAVPTQVPLIQRDYPLVNILLLGGDDSMFEDGTVRTDVMIIVSINTETRTVSMLNLPRDLFVYIPTPTMTRLNTVYGIGESMGWQPDGGFGLMAQTIFYNLGVRVHYYARVDFDGFIDIIDTLGGVNMAVDCAYQDYALLGGAEVPSAAVLADEETMLWTLPVGYYRMSGQEALWYVRTRNTSRDEFDRGRRQQQLLRSLLSEALENGTIQQLPSLWDQAMQVIDTNLTLDVMLSLAPIAFELDPSKIESFTMIRTYHTTPWQPPSGPFAGQAVQLPNYEPIRDLLVDFYQPPTSTRLSLSQSSIAVYNGTEKENFDLIAVERLRGLGYNAIGYGPADQQNYTDTIVIDQIGEDKGSLRNDIAHELNVSSENVQIQLDPNREADYKVVLGSNYNSCSGNVVPVE</sequence>
<keyword evidence="2" id="KW-0812">Transmembrane</keyword>
<dbReference type="PANTHER" id="PTHR33392">
    <property type="entry name" value="POLYISOPRENYL-TEICHOIC ACID--PEPTIDOGLYCAN TEICHOIC ACID TRANSFERASE TAGU"/>
    <property type="match status" value="1"/>
</dbReference>
<organism evidence="4 5">
    <name type="scientific">Phototrophicus methaneseepsis</name>
    <dbReference type="NCBI Taxonomy" id="2710758"/>
    <lineage>
        <taxon>Bacteria</taxon>
        <taxon>Bacillati</taxon>
        <taxon>Chloroflexota</taxon>
        <taxon>Candidatus Thermofontia</taxon>
        <taxon>Phototrophicales</taxon>
        <taxon>Phototrophicaceae</taxon>
        <taxon>Phototrophicus</taxon>
    </lineage>
</organism>
<keyword evidence="2" id="KW-1133">Transmembrane helix</keyword>
<evidence type="ECO:0000259" key="3">
    <source>
        <dbReference type="Pfam" id="PF03816"/>
    </source>
</evidence>
<dbReference type="Pfam" id="PF03816">
    <property type="entry name" value="LytR_cpsA_psr"/>
    <property type="match status" value="1"/>
</dbReference>
<accession>A0A7S8E632</accession>
<dbReference type="PANTHER" id="PTHR33392:SF6">
    <property type="entry name" value="POLYISOPRENYL-TEICHOIC ACID--PEPTIDOGLYCAN TEICHOIC ACID TRANSFERASE TAGU"/>
    <property type="match status" value="1"/>
</dbReference>
<comment type="similarity">
    <text evidence="1">Belongs to the LytR/CpsA/Psr (LCP) family.</text>
</comment>
<feature type="transmembrane region" description="Helical" evidence="2">
    <location>
        <begin position="27"/>
        <end position="49"/>
    </location>
</feature>
<proteinExistence type="inferred from homology"/>
<dbReference type="EMBL" id="CP062983">
    <property type="protein sequence ID" value="QPC81025.1"/>
    <property type="molecule type" value="Genomic_DNA"/>
</dbReference>
<dbReference type="InterPro" id="IPR004474">
    <property type="entry name" value="LytR_CpsA_psr"/>
</dbReference>
<dbReference type="Proteomes" id="UP000594468">
    <property type="component" value="Chromosome"/>
</dbReference>